<dbReference type="Proteomes" id="UP000009138">
    <property type="component" value="Unassembled WGS sequence"/>
</dbReference>
<dbReference type="GeneID" id="93617082"/>
<protein>
    <recommendedName>
        <fullName evidence="6">Protein root UVB sensitive/RUS domain-containing protein</fullName>
    </recommendedName>
</protein>
<dbReference type="InterPro" id="IPR054549">
    <property type="entry name" value="UVB_sens_RUS_dom"/>
</dbReference>
<dbReference type="eggNOG" id="KOG4249">
    <property type="taxonomic scope" value="Eukaryota"/>
</dbReference>
<keyword evidence="5" id="KW-0472">Membrane</keyword>
<dbReference type="AlphaFoldDB" id="I1CAC6"/>
<evidence type="ECO:0000256" key="4">
    <source>
        <dbReference type="ARBA" id="ARBA00022989"/>
    </source>
</evidence>
<dbReference type="InterPro" id="IPR006968">
    <property type="entry name" value="RUS_fam"/>
</dbReference>
<dbReference type="EMBL" id="CH476738">
    <property type="protein sequence ID" value="EIE85406.1"/>
    <property type="molecule type" value="Genomic_DNA"/>
</dbReference>
<organism evidence="7 8">
    <name type="scientific">Rhizopus delemar (strain RA 99-880 / ATCC MYA-4621 / FGSC 9543 / NRRL 43880)</name>
    <name type="common">Mucormycosis agent</name>
    <name type="synonym">Rhizopus arrhizus var. delemar</name>
    <dbReference type="NCBI Taxonomy" id="246409"/>
    <lineage>
        <taxon>Eukaryota</taxon>
        <taxon>Fungi</taxon>
        <taxon>Fungi incertae sedis</taxon>
        <taxon>Mucoromycota</taxon>
        <taxon>Mucoromycotina</taxon>
        <taxon>Mucoromycetes</taxon>
        <taxon>Mucorales</taxon>
        <taxon>Mucorineae</taxon>
        <taxon>Rhizopodaceae</taxon>
        <taxon>Rhizopus</taxon>
    </lineage>
</organism>
<dbReference type="Pfam" id="PF04884">
    <property type="entry name" value="UVB_sens_prot"/>
    <property type="match status" value="1"/>
</dbReference>
<evidence type="ECO:0000256" key="1">
    <source>
        <dbReference type="ARBA" id="ARBA00004370"/>
    </source>
</evidence>
<comment type="subcellular location">
    <subcellularLocation>
        <location evidence="1">Membrane</location>
    </subcellularLocation>
</comment>
<dbReference type="InParanoid" id="I1CAC6"/>
<evidence type="ECO:0000313" key="8">
    <source>
        <dbReference type="Proteomes" id="UP000009138"/>
    </source>
</evidence>
<dbReference type="PANTHER" id="PTHR12770:SF31">
    <property type="entry name" value="RUS FAMILY MEMBER 1"/>
    <property type="match status" value="1"/>
</dbReference>
<evidence type="ECO:0000256" key="3">
    <source>
        <dbReference type="ARBA" id="ARBA00022692"/>
    </source>
</evidence>
<reference evidence="7 8" key="1">
    <citation type="journal article" date="2009" name="PLoS Genet.">
        <title>Genomic analysis of the basal lineage fungus Rhizopus oryzae reveals a whole-genome duplication.</title>
        <authorList>
            <person name="Ma L.-J."/>
            <person name="Ibrahim A.S."/>
            <person name="Skory C."/>
            <person name="Grabherr M.G."/>
            <person name="Burger G."/>
            <person name="Butler M."/>
            <person name="Elias M."/>
            <person name="Idnurm A."/>
            <person name="Lang B.F."/>
            <person name="Sone T."/>
            <person name="Abe A."/>
            <person name="Calvo S.E."/>
            <person name="Corrochano L.M."/>
            <person name="Engels R."/>
            <person name="Fu J."/>
            <person name="Hansberg W."/>
            <person name="Kim J.-M."/>
            <person name="Kodira C.D."/>
            <person name="Koehrsen M.J."/>
            <person name="Liu B."/>
            <person name="Miranda-Saavedra D."/>
            <person name="O'Leary S."/>
            <person name="Ortiz-Castellanos L."/>
            <person name="Poulter R."/>
            <person name="Rodriguez-Romero J."/>
            <person name="Ruiz-Herrera J."/>
            <person name="Shen Y.-Q."/>
            <person name="Zeng Q."/>
            <person name="Galagan J."/>
            <person name="Birren B.W."/>
            <person name="Cuomo C.A."/>
            <person name="Wickes B.L."/>
        </authorList>
    </citation>
    <scope>NUCLEOTIDE SEQUENCE [LARGE SCALE GENOMIC DNA]</scope>
    <source>
        <strain evidence="8">RA 99-880 / ATCC MYA-4621 / FGSC 9543 / NRRL 43880</strain>
    </source>
</reference>
<gene>
    <name evidence="7" type="ORF">RO3G_10116</name>
</gene>
<name>I1CAC6_RHIO9</name>
<evidence type="ECO:0000256" key="2">
    <source>
        <dbReference type="ARBA" id="ARBA00007558"/>
    </source>
</evidence>
<dbReference type="PANTHER" id="PTHR12770">
    <property type="entry name" value="RUS1 FAMILY PROTEIN C16ORF58"/>
    <property type="match status" value="1"/>
</dbReference>
<sequence>MAKTKSPTASKTRAASPVTSSRLSWEWINPSEDNNYYATKQKNSGALSAVKQNLTEMFLPVGYPESVHSCYKKFHSWLFLETYVGSAVGVLCSQAMLASLGLGTVEATGGAVAIQWVLKDGIGEIGKLFFIKKYASTFDSHPKTWKFVSFFFFFFGIEQDFRCVKSYLPLDPFFNYVLRLFHQNSFCL</sequence>
<keyword evidence="3" id="KW-0812">Transmembrane</keyword>
<evidence type="ECO:0000256" key="5">
    <source>
        <dbReference type="ARBA" id="ARBA00023136"/>
    </source>
</evidence>
<comment type="similarity">
    <text evidence="2">Belongs to the RUS1 family.</text>
</comment>
<feature type="domain" description="Protein root UVB sensitive/RUS" evidence="6">
    <location>
        <begin position="48"/>
        <end position="153"/>
    </location>
</feature>
<keyword evidence="4" id="KW-1133">Transmembrane helix</keyword>
<dbReference type="RefSeq" id="XP_067520802.1">
    <property type="nucleotide sequence ID" value="XM_067664701.1"/>
</dbReference>
<accession>I1CAC6</accession>
<dbReference type="VEuPathDB" id="FungiDB:RO3G_10116"/>
<keyword evidence="8" id="KW-1185">Reference proteome</keyword>
<dbReference type="GO" id="GO:0016020">
    <property type="term" value="C:membrane"/>
    <property type="evidence" value="ECO:0007669"/>
    <property type="project" value="UniProtKB-SubCell"/>
</dbReference>
<dbReference type="OMA" id="MAMEMEA"/>
<proteinExistence type="inferred from homology"/>
<evidence type="ECO:0000259" key="6">
    <source>
        <dbReference type="Pfam" id="PF04884"/>
    </source>
</evidence>
<evidence type="ECO:0000313" key="7">
    <source>
        <dbReference type="EMBL" id="EIE85406.1"/>
    </source>
</evidence>
<dbReference type="OrthoDB" id="19606at2759"/>